<evidence type="ECO:0000256" key="14">
    <source>
        <dbReference type="PIRSR" id="PIRSR603373-2"/>
    </source>
</evidence>
<keyword evidence="11 15" id="KW-0472">Membrane</keyword>
<comment type="similarity">
    <text evidence="15">Belongs to the TRAFAC class TrmE-Era-EngA-EngB-Septin-like GTPase superfamily. FeoB GTPase (TC 9.A.8) family.</text>
</comment>
<evidence type="ECO:0000256" key="6">
    <source>
        <dbReference type="ARBA" id="ARBA00022741"/>
    </source>
</evidence>
<dbReference type="GO" id="GO:0046872">
    <property type="term" value="F:metal ion binding"/>
    <property type="evidence" value="ECO:0007669"/>
    <property type="project" value="UniProtKB-KW"/>
</dbReference>
<dbReference type="Pfam" id="PF02421">
    <property type="entry name" value="FeoB_N"/>
    <property type="match status" value="1"/>
</dbReference>
<feature type="transmembrane region" description="Helical" evidence="15">
    <location>
        <begin position="510"/>
        <end position="529"/>
    </location>
</feature>
<dbReference type="InterPro" id="IPR030389">
    <property type="entry name" value="G_FEOB_dom"/>
</dbReference>
<keyword evidence="7 15" id="KW-1133">Transmembrane helix</keyword>
<feature type="transmembrane region" description="Helical" evidence="15">
    <location>
        <begin position="727"/>
        <end position="748"/>
    </location>
</feature>
<feature type="transmembrane region" description="Helical" evidence="15">
    <location>
        <begin position="379"/>
        <end position="401"/>
    </location>
</feature>
<dbReference type="InterPro" id="IPR027417">
    <property type="entry name" value="P-loop_NTPase"/>
</dbReference>
<feature type="transmembrane region" description="Helical" evidence="15">
    <location>
        <begin position="690"/>
        <end position="715"/>
    </location>
</feature>
<evidence type="ECO:0000256" key="2">
    <source>
        <dbReference type="ARBA" id="ARBA00022448"/>
    </source>
</evidence>
<evidence type="ECO:0000256" key="12">
    <source>
        <dbReference type="NCBIfam" id="TIGR00437"/>
    </source>
</evidence>
<dbReference type="GO" id="GO:0015093">
    <property type="term" value="F:ferrous iron transmembrane transporter activity"/>
    <property type="evidence" value="ECO:0007669"/>
    <property type="project" value="UniProtKB-UniRule"/>
</dbReference>
<evidence type="ECO:0000256" key="7">
    <source>
        <dbReference type="ARBA" id="ARBA00022989"/>
    </source>
</evidence>
<comment type="function">
    <text evidence="15">Probable transporter of a GTP-driven Fe(2+) uptake system.</text>
</comment>
<keyword evidence="2 15" id="KW-0813">Transport</keyword>
<evidence type="ECO:0000256" key="3">
    <source>
        <dbReference type="ARBA" id="ARBA00022475"/>
    </source>
</evidence>
<keyword evidence="3" id="KW-1003">Cell membrane</keyword>
<name>A0A6M0CM26_9FLAO</name>
<keyword evidence="8 15" id="KW-0408">Iron</keyword>
<dbReference type="GO" id="GO:0005886">
    <property type="term" value="C:plasma membrane"/>
    <property type="evidence" value="ECO:0007669"/>
    <property type="project" value="UniProtKB-SubCell"/>
</dbReference>
<feature type="binding site" evidence="13">
    <location>
        <begin position="11"/>
        <end position="18"/>
    </location>
    <ligand>
        <name>GTP</name>
        <dbReference type="ChEBI" id="CHEBI:37565"/>
        <label>1</label>
    </ligand>
</feature>
<evidence type="ECO:0000256" key="1">
    <source>
        <dbReference type="ARBA" id="ARBA00004651"/>
    </source>
</evidence>
<feature type="binding site" evidence="13">
    <location>
        <begin position="122"/>
        <end position="125"/>
    </location>
    <ligand>
        <name>GTP</name>
        <dbReference type="ChEBI" id="CHEBI:37565"/>
        <label>1</label>
    </ligand>
</feature>
<feature type="binding site" evidence="14">
    <location>
        <position position="22"/>
    </location>
    <ligand>
        <name>Mg(2+)</name>
        <dbReference type="ChEBI" id="CHEBI:18420"/>
        <label>1</label>
    </ligand>
</feature>
<dbReference type="Pfam" id="PF07664">
    <property type="entry name" value="FeoB_C"/>
    <property type="match status" value="1"/>
</dbReference>
<dbReference type="PROSITE" id="PS51711">
    <property type="entry name" value="G_FEOB"/>
    <property type="match status" value="1"/>
</dbReference>
<dbReference type="SUPFAM" id="SSF52540">
    <property type="entry name" value="P-loop containing nucleoside triphosphate hydrolases"/>
    <property type="match status" value="1"/>
</dbReference>
<dbReference type="RefSeq" id="WP_164033668.1">
    <property type="nucleotide sequence ID" value="NZ_JAABOQ010000008.1"/>
</dbReference>
<reference evidence="17 18" key="1">
    <citation type="submission" date="2020-01" db="EMBL/GenBank/DDBJ databases">
        <title>Spongiivirga citrea KCTC 32990T.</title>
        <authorList>
            <person name="Wang G."/>
        </authorList>
    </citation>
    <scope>NUCLEOTIDE SEQUENCE [LARGE SCALE GENOMIC DNA]</scope>
    <source>
        <strain evidence="17 18">KCTC 32990</strain>
    </source>
</reference>
<feature type="binding site" evidence="14">
    <location>
        <position position="25"/>
    </location>
    <ligand>
        <name>Mg(2+)</name>
        <dbReference type="ChEBI" id="CHEBI:18420"/>
        <label>2</label>
    </ligand>
</feature>
<feature type="transmembrane region" description="Helical" evidence="15">
    <location>
        <begin position="335"/>
        <end position="359"/>
    </location>
</feature>
<keyword evidence="9" id="KW-0406">Ion transport</keyword>
<dbReference type="AlphaFoldDB" id="A0A6M0CM26"/>
<dbReference type="InterPro" id="IPR006073">
    <property type="entry name" value="GTP-bd"/>
</dbReference>
<evidence type="ECO:0000313" key="17">
    <source>
        <dbReference type="EMBL" id="NER18986.1"/>
    </source>
</evidence>
<dbReference type="CDD" id="cd01879">
    <property type="entry name" value="FeoB"/>
    <property type="match status" value="1"/>
</dbReference>
<protein>
    <recommendedName>
        <fullName evidence="12 15">Ferrous iron transport protein B</fullName>
    </recommendedName>
</protein>
<keyword evidence="6 13" id="KW-0547">Nucleotide-binding</keyword>
<proteinExistence type="inferred from homology"/>
<comment type="caution">
    <text evidence="17">The sequence shown here is derived from an EMBL/GenBank/DDBJ whole genome shotgun (WGS) entry which is preliminary data.</text>
</comment>
<dbReference type="GO" id="GO:0005525">
    <property type="term" value="F:GTP binding"/>
    <property type="evidence" value="ECO:0007669"/>
    <property type="project" value="UniProtKB-KW"/>
</dbReference>
<evidence type="ECO:0000256" key="10">
    <source>
        <dbReference type="ARBA" id="ARBA00023134"/>
    </source>
</evidence>
<feature type="transmembrane region" description="Helical" evidence="15">
    <location>
        <begin position="451"/>
        <end position="472"/>
    </location>
</feature>
<keyword evidence="10 13" id="KW-0342">GTP-binding</keyword>
<keyword evidence="4 15" id="KW-0410">Iron transport</keyword>
<dbReference type="InterPro" id="IPR003373">
    <property type="entry name" value="Fe2_transport_prot-B"/>
</dbReference>
<dbReference type="Gene3D" id="3.40.50.300">
    <property type="entry name" value="P-loop containing nucleotide triphosphate hydrolases"/>
    <property type="match status" value="1"/>
</dbReference>
<dbReference type="PANTHER" id="PTHR43185">
    <property type="entry name" value="FERROUS IRON TRANSPORT PROTEIN B"/>
    <property type="match status" value="1"/>
</dbReference>
<evidence type="ECO:0000256" key="5">
    <source>
        <dbReference type="ARBA" id="ARBA00022692"/>
    </source>
</evidence>
<dbReference type="EMBL" id="JAABOQ010000008">
    <property type="protein sequence ID" value="NER18986.1"/>
    <property type="molecule type" value="Genomic_DNA"/>
</dbReference>
<dbReference type="InterPro" id="IPR011640">
    <property type="entry name" value="Fe2_transport_prot_B_C"/>
</dbReference>
<dbReference type="PANTHER" id="PTHR43185:SF1">
    <property type="entry name" value="FE(2+) TRANSPORTER FEOB"/>
    <property type="match status" value="1"/>
</dbReference>
<keyword evidence="14" id="KW-0460">Magnesium</keyword>
<evidence type="ECO:0000256" key="13">
    <source>
        <dbReference type="PIRSR" id="PIRSR603373-1"/>
    </source>
</evidence>
<feature type="binding site" evidence="13">
    <location>
        <begin position="58"/>
        <end position="61"/>
    </location>
    <ligand>
        <name>GTP</name>
        <dbReference type="ChEBI" id="CHEBI:37565"/>
        <label>1</label>
    </ligand>
</feature>
<accession>A0A6M0CM26</accession>
<dbReference type="InterPro" id="IPR050860">
    <property type="entry name" value="FeoB_GTPase"/>
</dbReference>
<comment type="subcellular location">
    <subcellularLocation>
        <location evidence="15">Cell inner membrane</location>
        <topology evidence="15">Multi-pass membrane protein</topology>
    </subcellularLocation>
    <subcellularLocation>
        <location evidence="1">Cell membrane</location>
        <topology evidence="1">Multi-pass membrane protein</topology>
    </subcellularLocation>
</comment>
<evidence type="ECO:0000256" key="15">
    <source>
        <dbReference type="RuleBase" id="RU362098"/>
    </source>
</evidence>
<dbReference type="PRINTS" id="PR00326">
    <property type="entry name" value="GTP1OBG"/>
</dbReference>
<evidence type="ECO:0000313" key="18">
    <source>
        <dbReference type="Proteomes" id="UP000474296"/>
    </source>
</evidence>
<evidence type="ECO:0000256" key="11">
    <source>
        <dbReference type="ARBA" id="ARBA00023136"/>
    </source>
</evidence>
<organism evidence="17 18">
    <name type="scientific">Spongiivirga citrea</name>
    <dbReference type="NCBI Taxonomy" id="1481457"/>
    <lineage>
        <taxon>Bacteria</taxon>
        <taxon>Pseudomonadati</taxon>
        <taxon>Bacteroidota</taxon>
        <taxon>Flavobacteriia</taxon>
        <taxon>Flavobacteriales</taxon>
        <taxon>Flavobacteriaceae</taxon>
        <taxon>Spongiivirga</taxon>
    </lineage>
</organism>
<sequence length="749" mass="83395">MSKQLNVALIGNPNTGKTSVFNALTGLNQKVGNYPGITVEKKEGVCKLPRGVKAHILDLPGTYSLNASSLDENVVIELLLNKNDKDYPDVAVVVSDVENLKRNLLLFTQIKDLNIPTILVINMADRMSRKGISLDIPLLEKEFKTKIALISTRKNTGINELKELIISYKRIDTTPCLNTSEIDTDYFNGLRKAFPNQSLYKLWLVITQDVNFKNIDRKAIADATQFQTKSKSYLKRLQQKETIKRYQFINNALKKGQKIDLSSATDLRIKLDRILTHKVWGYFIFFAILLLIFQAIFDWSSVPQDWIEGTFASLSELTKNSLPAGAFTSLIAEGIIPGLSGIFIFIPQIAFLFLFISVLEESGYMSRVVFLLDRGMRRFGLSGKSVVPLISGTACAIPAIMATRNIESWKERLITILVTPFTTCSARLPVYAIIIALVIPDDRYLGLNAQALTLMMLYLIGFAAAIISAYILDRTLKIKSRSYFVIEMPSYKLPMFKNVAINVIEKTKSFVFGAGKIILAISIILWVLASVGINDSFKNADEIVTSAISQNGFNEIQEISFQNKITRFKNHLKEEAEIDQKELTTQEINAAVLQKTPEFKQAVIDDAVAASKLENSALGTVGKVIEPVIKPLGYDWKIGIALVSSFAAREVFIGTLATIYSVGSEGDDEEGNTITAKMQSEVHARSGKKVFTFATGISLLLFYAFAMQCMSTLAIVKKETNSWKWPILQLVTMSGIAYLASLIAYQFIK</sequence>
<gene>
    <name evidence="17" type="primary">feoB</name>
    <name evidence="17" type="ORF">GWK10_17355</name>
</gene>
<dbReference type="Proteomes" id="UP000474296">
    <property type="component" value="Unassembled WGS sequence"/>
</dbReference>
<feature type="transmembrane region" description="Helical" evidence="15">
    <location>
        <begin position="279"/>
        <end position="297"/>
    </location>
</feature>
<dbReference type="Pfam" id="PF07670">
    <property type="entry name" value="Gate"/>
    <property type="match status" value="2"/>
</dbReference>
<dbReference type="InterPro" id="IPR011642">
    <property type="entry name" value="Gate_dom"/>
</dbReference>
<evidence type="ECO:0000259" key="16">
    <source>
        <dbReference type="PROSITE" id="PS51711"/>
    </source>
</evidence>
<feature type="binding site" evidence="14">
    <location>
        <position position="26"/>
    </location>
    <ligand>
        <name>Mg(2+)</name>
        <dbReference type="ChEBI" id="CHEBI:18420"/>
        <label>2</label>
    </ligand>
</feature>
<keyword evidence="14" id="KW-0479">Metal-binding</keyword>
<feature type="binding site" evidence="14">
    <location>
        <position position="23"/>
    </location>
    <ligand>
        <name>Mg(2+)</name>
        <dbReference type="ChEBI" id="CHEBI:18420"/>
        <label>2</label>
    </ligand>
</feature>
<keyword evidence="5 15" id="KW-0812">Transmembrane</keyword>
<evidence type="ECO:0000256" key="9">
    <source>
        <dbReference type="ARBA" id="ARBA00023065"/>
    </source>
</evidence>
<feature type="domain" description="FeoB-type G" evidence="16">
    <location>
        <begin position="4"/>
        <end position="171"/>
    </location>
</feature>
<evidence type="ECO:0000256" key="4">
    <source>
        <dbReference type="ARBA" id="ARBA00022496"/>
    </source>
</evidence>
<keyword evidence="18" id="KW-1185">Reference proteome</keyword>
<dbReference type="NCBIfam" id="TIGR00437">
    <property type="entry name" value="feoB"/>
    <property type="match status" value="1"/>
</dbReference>
<feature type="binding site" evidence="13">
    <location>
        <begin position="36"/>
        <end position="40"/>
    </location>
    <ligand>
        <name>GTP</name>
        <dbReference type="ChEBI" id="CHEBI:37565"/>
        <label>1</label>
    </ligand>
</feature>
<feature type="transmembrane region" description="Helical" evidence="15">
    <location>
        <begin position="413"/>
        <end position="439"/>
    </location>
</feature>
<evidence type="ECO:0000256" key="8">
    <source>
        <dbReference type="ARBA" id="ARBA00023004"/>
    </source>
</evidence>